<feature type="transmembrane region" description="Helical" evidence="9">
    <location>
        <begin position="382"/>
        <end position="406"/>
    </location>
</feature>
<evidence type="ECO:0000256" key="7">
    <source>
        <dbReference type="ARBA" id="ARBA00022989"/>
    </source>
</evidence>
<evidence type="ECO:0000256" key="1">
    <source>
        <dbReference type="ARBA" id="ARBA00004477"/>
    </source>
</evidence>
<feature type="transmembrane region" description="Helical" evidence="9">
    <location>
        <begin position="224"/>
        <end position="242"/>
    </location>
</feature>
<feature type="signal peptide" evidence="10">
    <location>
        <begin position="1"/>
        <end position="27"/>
    </location>
</feature>
<comment type="pathway">
    <text evidence="2">Glycolipid biosynthesis; glycosylphosphatidylinositol-anchor biosynthesis.</text>
</comment>
<feature type="transmembrane region" description="Helical" evidence="9">
    <location>
        <begin position="87"/>
        <end position="108"/>
    </location>
</feature>
<dbReference type="UniPathway" id="UPA00196"/>
<proteinExistence type="inferred from homology"/>
<keyword evidence="10" id="KW-0732">Signal</keyword>
<dbReference type="PANTHER" id="PTHR13121:SF0">
    <property type="entry name" value="PHOSPHATIDYLINOSITOL GLYCAN ANCHOR BIOSYNTHESIS CLASS U PROTEIN"/>
    <property type="match status" value="1"/>
</dbReference>
<keyword evidence="7 9" id="KW-1133">Transmembrane helix</keyword>
<evidence type="ECO:0000256" key="3">
    <source>
        <dbReference type="ARBA" id="ARBA00010026"/>
    </source>
</evidence>
<keyword evidence="6" id="KW-0256">Endoplasmic reticulum</keyword>
<sequence length="412" mass="45781">MATVQCAAVVCAGVALRLVASWSAGWGELILGRQELATAMDSAELLRESMYLLNTLKVDPKTVWSSLSVHHSPLLLLLPQKWVFDPFISALLWIVFDTCTGVALGLTARRLRSAAKHPSLYLSPTAVIACYLLNPYSIATCAAKSMSTLRTLLLAQSILFAMRGSSIALAATQALNSVLFLTPLALVPALTLLGADEYANYGSWRTQFGVARSSAWTQWCKKTVRYNVFFLLALLATSAVLSHDENWSFVRSVYGTRILLDDLAPSSGLAWYFFVQMFGHFRSFFLLVVNVHLWAYTIPVTIQYRSDPLFAVTMLFGLQCLFQNYTSVGDTAMYIALWSLPSVRLADYLRYPMVTSLLFAYSSLLMRAFHYLWLYAGSANANFYYAINLVHALGLGSLLLDSAYAWSPYNSK</sequence>
<comment type="similarity">
    <text evidence="3">Belongs to the PIGU family.</text>
</comment>
<reference evidence="11 12" key="1">
    <citation type="submission" date="2017-10" db="EMBL/GenBank/DDBJ databases">
        <title>A novel species of cold-tolerant Malassezia isolated from bats.</title>
        <authorList>
            <person name="Lorch J.M."/>
            <person name="Palmer J.M."/>
            <person name="Vanderwolf K.J."/>
            <person name="Schmidt K.Z."/>
            <person name="Verant M.L."/>
            <person name="Weller T.J."/>
            <person name="Blehert D.S."/>
        </authorList>
    </citation>
    <scope>NUCLEOTIDE SEQUENCE [LARGE SCALE GENOMIC DNA]</scope>
    <source>
        <strain evidence="11 12">NWHC:44797-103</strain>
    </source>
</reference>
<evidence type="ECO:0000256" key="6">
    <source>
        <dbReference type="ARBA" id="ARBA00022824"/>
    </source>
</evidence>
<evidence type="ECO:0000313" key="11">
    <source>
        <dbReference type="EMBL" id="PKI85630.1"/>
    </source>
</evidence>
<evidence type="ECO:0000256" key="2">
    <source>
        <dbReference type="ARBA" id="ARBA00004687"/>
    </source>
</evidence>
<dbReference type="Proteomes" id="UP000232875">
    <property type="component" value="Unassembled WGS sequence"/>
</dbReference>
<dbReference type="EMBL" id="KZ454987">
    <property type="protein sequence ID" value="PKI85630.1"/>
    <property type="molecule type" value="Genomic_DNA"/>
</dbReference>
<keyword evidence="4" id="KW-0337">GPI-anchor biosynthesis</keyword>
<evidence type="ECO:0000256" key="8">
    <source>
        <dbReference type="ARBA" id="ARBA00023136"/>
    </source>
</evidence>
<dbReference type="AlphaFoldDB" id="A0A2N1JGF7"/>
<keyword evidence="5 9" id="KW-0812">Transmembrane</keyword>
<name>A0A2N1JGF7_9BASI</name>
<dbReference type="GO" id="GO:0016255">
    <property type="term" value="P:attachment of GPI anchor to protein"/>
    <property type="evidence" value="ECO:0007669"/>
    <property type="project" value="InterPro"/>
</dbReference>
<feature type="transmembrane region" description="Helical" evidence="9">
    <location>
        <begin position="177"/>
        <end position="195"/>
    </location>
</feature>
<dbReference type="InterPro" id="IPR009600">
    <property type="entry name" value="PIG-U"/>
</dbReference>
<feature type="transmembrane region" description="Helical" evidence="9">
    <location>
        <begin position="269"/>
        <end position="296"/>
    </location>
</feature>
<evidence type="ECO:0000313" key="12">
    <source>
        <dbReference type="Proteomes" id="UP000232875"/>
    </source>
</evidence>
<dbReference type="STRING" id="2020962.A0A2N1JGF7"/>
<protein>
    <submittedName>
        <fullName evidence="11">Uncharacterized protein</fullName>
    </submittedName>
</protein>
<dbReference type="GO" id="GO:0006506">
    <property type="term" value="P:GPI anchor biosynthetic process"/>
    <property type="evidence" value="ECO:0007669"/>
    <property type="project" value="UniProtKB-UniPathway"/>
</dbReference>
<dbReference type="OrthoDB" id="549017at2759"/>
<keyword evidence="8 9" id="KW-0472">Membrane</keyword>
<dbReference type="Pfam" id="PF06728">
    <property type="entry name" value="PIG-U"/>
    <property type="match status" value="1"/>
</dbReference>
<organism evidence="11 12">
    <name type="scientific">Malassezia vespertilionis</name>
    <dbReference type="NCBI Taxonomy" id="2020962"/>
    <lineage>
        <taxon>Eukaryota</taxon>
        <taxon>Fungi</taxon>
        <taxon>Dikarya</taxon>
        <taxon>Basidiomycota</taxon>
        <taxon>Ustilaginomycotina</taxon>
        <taxon>Malasseziomycetes</taxon>
        <taxon>Malasseziales</taxon>
        <taxon>Malasseziaceae</taxon>
        <taxon>Malassezia</taxon>
    </lineage>
</organism>
<keyword evidence="12" id="KW-1185">Reference proteome</keyword>
<comment type="subcellular location">
    <subcellularLocation>
        <location evidence="1">Endoplasmic reticulum membrane</location>
        <topology evidence="1">Multi-pass membrane protein</topology>
    </subcellularLocation>
</comment>
<gene>
    <name evidence="11" type="ORF">MVES_000670</name>
</gene>
<feature type="transmembrane region" description="Helical" evidence="9">
    <location>
        <begin position="356"/>
        <end position="376"/>
    </location>
</feature>
<evidence type="ECO:0000256" key="9">
    <source>
        <dbReference type="SAM" id="Phobius"/>
    </source>
</evidence>
<evidence type="ECO:0000256" key="5">
    <source>
        <dbReference type="ARBA" id="ARBA00022692"/>
    </source>
</evidence>
<evidence type="ECO:0000256" key="4">
    <source>
        <dbReference type="ARBA" id="ARBA00022502"/>
    </source>
</evidence>
<evidence type="ECO:0000256" key="10">
    <source>
        <dbReference type="SAM" id="SignalP"/>
    </source>
</evidence>
<accession>A0A2N1JGF7</accession>
<dbReference type="PANTHER" id="PTHR13121">
    <property type="entry name" value="GPI TRANSAMIDASE COMPONENT PIG-U"/>
    <property type="match status" value="1"/>
</dbReference>
<dbReference type="GO" id="GO:0042765">
    <property type="term" value="C:GPI-anchor transamidase complex"/>
    <property type="evidence" value="ECO:0007669"/>
    <property type="project" value="InterPro"/>
</dbReference>
<feature type="chain" id="PRO_5014729012" evidence="10">
    <location>
        <begin position="28"/>
        <end position="412"/>
    </location>
</feature>